<accession>A0ABW2BSB0</accession>
<keyword evidence="5" id="KW-0547">Nucleotide-binding</keyword>
<dbReference type="SMART" id="SM00911">
    <property type="entry name" value="HWE_HK"/>
    <property type="match status" value="1"/>
</dbReference>
<dbReference type="PANTHER" id="PTHR41523:SF7">
    <property type="entry name" value="HISTIDINE KINASE"/>
    <property type="match status" value="1"/>
</dbReference>
<dbReference type="EMBL" id="JBHSWN010000001">
    <property type="protein sequence ID" value="MFC6792687.1"/>
    <property type="molecule type" value="Genomic_DNA"/>
</dbReference>
<name>A0ABW2BSB0_9HYPH</name>
<protein>
    <recommendedName>
        <fullName evidence="2">histidine kinase</fullName>
        <ecNumber evidence="2">2.7.13.3</ecNumber>
    </recommendedName>
</protein>
<dbReference type="Pfam" id="PF07536">
    <property type="entry name" value="HWE_HK"/>
    <property type="match status" value="1"/>
</dbReference>
<evidence type="ECO:0000313" key="9">
    <source>
        <dbReference type="EMBL" id="MFC6792687.1"/>
    </source>
</evidence>
<dbReference type="GO" id="GO:0016301">
    <property type="term" value="F:kinase activity"/>
    <property type="evidence" value="ECO:0007669"/>
    <property type="project" value="UniProtKB-KW"/>
</dbReference>
<keyword evidence="7" id="KW-0067">ATP-binding</keyword>
<evidence type="ECO:0000256" key="4">
    <source>
        <dbReference type="ARBA" id="ARBA00022679"/>
    </source>
</evidence>
<gene>
    <name evidence="9" type="ORF">ACFQE0_25900</name>
</gene>
<evidence type="ECO:0000259" key="8">
    <source>
        <dbReference type="SMART" id="SM00911"/>
    </source>
</evidence>
<comment type="caution">
    <text evidence="9">The sequence shown here is derived from an EMBL/GenBank/DDBJ whole genome shotgun (WGS) entry which is preliminary data.</text>
</comment>
<sequence>MIEPVDAEPSDMADQLAALRADNARLRRLLDEAGLPDSLRHGVRNTMAMLRTIMHQSAESADEIDAYVAHLDGRFKGILRAQAITDAFGEADLQTLVSDELMAHLVREGEHATIAGPRVKLRPKPALVLALALHELTSNGIEHGSLSLRQGRVTVTWRIEPNDPEPILALTWKETGGTAVTSPVRQGFGTTVLKEMLVYELEAQSTLTYEPDGLSCALLVPFTARIGRLAPTDATHREADERD</sequence>
<evidence type="ECO:0000256" key="1">
    <source>
        <dbReference type="ARBA" id="ARBA00000085"/>
    </source>
</evidence>
<dbReference type="EC" id="2.7.13.3" evidence="2"/>
<keyword evidence="4" id="KW-0808">Transferase</keyword>
<dbReference type="InterPro" id="IPR011102">
    <property type="entry name" value="Sig_transdc_His_kinase_HWE"/>
</dbReference>
<evidence type="ECO:0000256" key="5">
    <source>
        <dbReference type="ARBA" id="ARBA00022741"/>
    </source>
</evidence>
<keyword evidence="10" id="KW-1185">Reference proteome</keyword>
<evidence type="ECO:0000313" key="10">
    <source>
        <dbReference type="Proteomes" id="UP001596292"/>
    </source>
</evidence>
<reference evidence="10" key="1">
    <citation type="journal article" date="2019" name="Int. J. Syst. Evol. Microbiol.">
        <title>The Global Catalogue of Microorganisms (GCM) 10K type strain sequencing project: providing services to taxonomists for standard genome sequencing and annotation.</title>
        <authorList>
            <consortium name="The Broad Institute Genomics Platform"/>
            <consortium name="The Broad Institute Genome Sequencing Center for Infectious Disease"/>
            <person name="Wu L."/>
            <person name="Ma J."/>
        </authorList>
    </citation>
    <scope>NUCLEOTIDE SEQUENCE [LARGE SCALE GENOMIC DNA]</scope>
    <source>
        <strain evidence="10">CCUG 48316</strain>
    </source>
</reference>
<keyword evidence="6 9" id="KW-0418">Kinase</keyword>
<evidence type="ECO:0000256" key="6">
    <source>
        <dbReference type="ARBA" id="ARBA00022777"/>
    </source>
</evidence>
<feature type="domain" description="Signal transduction histidine kinase HWE region" evidence="8">
    <location>
        <begin position="39"/>
        <end position="118"/>
    </location>
</feature>
<evidence type="ECO:0000256" key="2">
    <source>
        <dbReference type="ARBA" id="ARBA00012438"/>
    </source>
</evidence>
<keyword evidence="3" id="KW-0597">Phosphoprotein</keyword>
<organism evidence="9 10">
    <name type="scientific">Methylobacterium komagatae</name>
    <dbReference type="NCBI Taxonomy" id="374425"/>
    <lineage>
        <taxon>Bacteria</taxon>
        <taxon>Pseudomonadati</taxon>
        <taxon>Pseudomonadota</taxon>
        <taxon>Alphaproteobacteria</taxon>
        <taxon>Hyphomicrobiales</taxon>
        <taxon>Methylobacteriaceae</taxon>
        <taxon>Methylobacterium</taxon>
    </lineage>
</organism>
<evidence type="ECO:0000256" key="3">
    <source>
        <dbReference type="ARBA" id="ARBA00022553"/>
    </source>
</evidence>
<evidence type="ECO:0000256" key="7">
    <source>
        <dbReference type="ARBA" id="ARBA00022840"/>
    </source>
</evidence>
<dbReference type="PANTHER" id="PTHR41523">
    <property type="entry name" value="TWO-COMPONENT SYSTEM SENSOR PROTEIN"/>
    <property type="match status" value="1"/>
</dbReference>
<dbReference type="Proteomes" id="UP001596292">
    <property type="component" value="Unassembled WGS sequence"/>
</dbReference>
<proteinExistence type="predicted"/>
<comment type="catalytic activity">
    <reaction evidence="1">
        <text>ATP + protein L-histidine = ADP + protein N-phospho-L-histidine.</text>
        <dbReference type="EC" id="2.7.13.3"/>
    </reaction>
</comment>